<dbReference type="InterPro" id="IPR039902">
    <property type="entry name" value="CCDC148/CCDC112"/>
</dbReference>
<feature type="region of interest" description="Disordered" evidence="3">
    <location>
        <begin position="1"/>
        <end position="62"/>
    </location>
</feature>
<feature type="compositionally biased region" description="Polar residues" evidence="3">
    <location>
        <begin position="1"/>
        <end position="18"/>
    </location>
</feature>
<name>K3X663_GLOUD</name>
<dbReference type="HOGENOM" id="CLU_017613_0_0_1"/>
<dbReference type="OMA" id="ANTEDVW"/>
<keyword evidence="5" id="KW-1185">Reference proteome</keyword>
<dbReference type="VEuPathDB" id="FungiDB:PYU1_G012686"/>
<evidence type="ECO:0000313" key="5">
    <source>
        <dbReference type="Proteomes" id="UP000019132"/>
    </source>
</evidence>
<dbReference type="EMBL" id="GL376588">
    <property type="status" value="NOT_ANNOTATED_CDS"/>
    <property type="molecule type" value="Genomic_DNA"/>
</dbReference>
<dbReference type="PANTHER" id="PTHR21549:SF1">
    <property type="entry name" value="COILED-COIL DOMAIN-CONTAINING PROTEIN 148"/>
    <property type="match status" value="1"/>
</dbReference>
<dbReference type="InParanoid" id="K3X663"/>
<dbReference type="Proteomes" id="UP000019132">
    <property type="component" value="Unassembled WGS sequence"/>
</dbReference>
<evidence type="ECO:0000256" key="3">
    <source>
        <dbReference type="SAM" id="MobiDB-lite"/>
    </source>
</evidence>
<protein>
    <submittedName>
        <fullName evidence="4">Uncharacterized protein</fullName>
    </submittedName>
</protein>
<accession>K3X663</accession>
<dbReference type="AlphaFoldDB" id="K3X663"/>
<proteinExistence type="predicted"/>
<dbReference type="eggNOG" id="ENOG502QV5F">
    <property type="taxonomic scope" value="Eukaryota"/>
</dbReference>
<reference evidence="5" key="1">
    <citation type="journal article" date="2010" name="Genome Biol.">
        <title>Genome sequence of the necrotrophic plant pathogen Pythium ultimum reveals original pathogenicity mechanisms and effector repertoire.</title>
        <authorList>
            <person name="Levesque C.A."/>
            <person name="Brouwer H."/>
            <person name="Cano L."/>
            <person name="Hamilton J.P."/>
            <person name="Holt C."/>
            <person name="Huitema E."/>
            <person name="Raffaele S."/>
            <person name="Robideau G.P."/>
            <person name="Thines M."/>
            <person name="Win J."/>
            <person name="Zerillo M.M."/>
            <person name="Beakes G.W."/>
            <person name="Boore J.L."/>
            <person name="Busam D."/>
            <person name="Dumas B."/>
            <person name="Ferriera S."/>
            <person name="Fuerstenberg S.I."/>
            <person name="Gachon C.M."/>
            <person name="Gaulin E."/>
            <person name="Govers F."/>
            <person name="Grenville-Briggs L."/>
            <person name="Horner N."/>
            <person name="Hostetler J."/>
            <person name="Jiang R.H."/>
            <person name="Johnson J."/>
            <person name="Krajaejun T."/>
            <person name="Lin H."/>
            <person name="Meijer H.J."/>
            <person name="Moore B."/>
            <person name="Morris P."/>
            <person name="Phuntmart V."/>
            <person name="Puiu D."/>
            <person name="Shetty J."/>
            <person name="Stajich J.E."/>
            <person name="Tripathy S."/>
            <person name="Wawra S."/>
            <person name="van West P."/>
            <person name="Whitty B.R."/>
            <person name="Coutinho P.M."/>
            <person name="Henrissat B."/>
            <person name="Martin F."/>
            <person name="Thomas P.D."/>
            <person name="Tyler B.M."/>
            <person name="De Vries R.P."/>
            <person name="Kamoun S."/>
            <person name="Yandell M."/>
            <person name="Tisserat N."/>
            <person name="Buell C.R."/>
        </authorList>
    </citation>
    <scope>NUCLEOTIDE SEQUENCE</scope>
    <source>
        <strain evidence="5">DAOM:BR144</strain>
    </source>
</reference>
<reference evidence="4" key="3">
    <citation type="submission" date="2015-02" db="UniProtKB">
        <authorList>
            <consortium name="EnsemblProtists"/>
        </authorList>
    </citation>
    <scope>IDENTIFICATION</scope>
    <source>
        <strain evidence="4">DAOM BR144</strain>
    </source>
</reference>
<keyword evidence="1 2" id="KW-0175">Coiled coil</keyword>
<feature type="coiled-coil region" evidence="2">
    <location>
        <begin position="488"/>
        <end position="515"/>
    </location>
</feature>
<dbReference type="EnsemblProtists" id="PYU1_T012712">
    <property type="protein sequence ID" value="PYU1_T012712"/>
    <property type="gene ID" value="PYU1_G012686"/>
</dbReference>
<evidence type="ECO:0000256" key="2">
    <source>
        <dbReference type="SAM" id="Coils"/>
    </source>
</evidence>
<dbReference type="PANTHER" id="PTHR21549">
    <property type="entry name" value="MUTATED IN BLADDER CANCER 1"/>
    <property type="match status" value="1"/>
</dbReference>
<reference evidence="5" key="2">
    <citation type="submission" date="2010-04" db="EMBL/GenBank/DDBJ databases">
        <authorList>
            <person name="Buell R."/>
            <person name="Hamilton J."/>
            <person name="Hostetler J."/>
        </authorList>
    </citation>
    <scope>NUCLEOTIDE SEQUENCE [LARGE SCALE GENOMIC DNA]</scope>
    <source>
        <strain evidence="5">DAOM:BR144</strain>
    </source>
</reference>
<organism evidence="4 5">
    <name type="scientific">Globisporangium ultimum (strain ATCC 200006 / CBS 805.95 / DAOM BR144)</name>
    <name type="common">Pythium ultimum</name>
    <dbReference type="NCBI Taxonomy" id="431595"/>
    <lineage>
        <taxon>Eukaryota</taxon>
        <taxon>Sar</taxon>
        <taxon>Stramenopiles</taxon>
        <taxon>Oomycota</taxon>
        <taxon>Peronosporomycetes</taxon>
        <taxon>Pythiales</taxon>
        <taxon>Pythiaceae</taxon>
        <taxon>Globisporangium</taxon>
    </lineage>
</organism>
<evidence type="ECO:0000256" key="1">
    <source>
        <dbReference type="ARBA" id="ARBA00023054"/>
    </source>
</evidence>
<feature type="coiled-coil region" evidence="2">
    <location>
        <begin position="324"/>
        <end position="413"/>
    </location>
</feature>
<sequence length="622" mass="70781">MHNNASAESATLGSASKRSLNKCGSGPLSPELDASNEEDCNNNASHETNPPPNDASSMASSASYARELEDLIKTEQLNRVALLNQITSEREQQLAMKQLLGAIKDKQRYTPTVDKNNQINWNEDMKVSATSNAQHLIMDAVIGHQMVETLLEEEAAKCNEDFLTAYNAVLANLREDRDGRSGVGAAGNLVENEQQIEQKIAELVDSLGGKDCPDELLRLEIVEEFRTFHTELRDDLYQYKCGFTSLTSMADAAGSAEAATSKTGGWSVPDDERFLKVLKSYERKGGPAKKPELLYDQVKAVVPHMSVLEIKKHAKFHHHLRFYQEKCKGRHKEFERRHQELEANVREKLQAAIRIENEKQTQLAQFRALQKNCDQLHDKVAEWKASKDAKERIEQQQREIEQLLQAQRQQEDELKWKKKLEKQKRLVGDYKKSKVLDEIAGEKLSDEELLQREAEKSAQRVVNAARVHYRQEEYEMMWFTIFYYGISIQQRKLEEDKQEQLRKAHEEEVQVAKLNALKDETPYAQILATIVPDPERTRQETAAFRANMEAAQEALPINEAGLFPSHGYDCDTLFKNARFKLGLALRNAGLHTTEYARQALANVKVSNAGAYRHHVAAPTQLW</sequence>
<evidence type="ECO:0000313" key="4">
    <source>
        <dbReference type="EnsemblProtists" id="PYU1_T012712"/>
    </source>
</evidence>